<dbReference type="InterPro" id="IPR052377">
    <property type="entry name" value="Mitochondrial_ECH-domain"/>
</dbReference>
<reference evidence="9" key="1">
    <citation type="submission" date="2017-11" db="EMBL/GenBank/DDBJ databases">
        <authorList>
            <person name="Watanabe M."/>
            <person name="Kojima H."/>
        </authorList>
    </citation>
    <scope>NUCLEOTIDE SEQUENCE [LARGE SCALE GENOMIC DNA]</scope>
    <source>
        <strain evidence="9">Tokyo 01</strain>
    </source>
</reference>
<comment type="caution">
    <text evidence="8">The sequence shown here is derived from an EMBL/GenBank/DDBJ whole genome shotgun (WGS) entry which is preliminary data.</text>
</comment>
<dbReference type="Gene3D" id="3.90.226.10">
    <property type="entry name" value="2-enoyl-CoA Hydratase, Chain A, domain 1"/>
    <property type="match status" value="1"/>
</dbReference>
<dbReference type="PANTHER" id="PTHR43602">
    <property type="match status" value="1"/>
</dbReference>
<dbReference type="Proteomes" id="UP000288096">
    <property type="component" value="Unassembled WGS sequence"/>
</dbReference>
<evidence type="ECO:0000256" key="3">
    <source>
        <dbReference type="ARBA" id="ARBA00022946"/>
    </source>
</evidence>
<dbReference type="Pfam" id="PF00378">
    <property type="entry name" value="ECH_1"/>
    <property type="match status" value="1"/>
</dbReference>
<keyword evidence="5" id="KW-0456">Lyase</keyword>
<dbReference type="GO" id="GO:0016836">
    <property type="term" value="F:hydro-lyase activity"/>
    <property type="evidence" value="ECO:0007669"/>
    <property type="project" value="UniProtKB-ARBA"/>
</dbReference>
<evidence type="ECO:0000256" key="6">
    <source>
        <dbReference type="ARBA" id="ARBA00037410"/>
    </source>
</evidence>
<dbReference type="InterPro" id="IPR001753">
    <property type="entry name" value="Enoyl-CoA_hydra/iso"/>
</dbReference>
<dbReference type="InterPro" id="IPR029045">
    <property type="entry name" value="ClpP/crotonase-like_dom_sf"/>
</dbReference>
<evidence type="ECO:0000313" key="9">
    <source>
        <dbReference type="Proteomes" id="UP000288096"/>
    </source>
</evidence>
<evidence type="ECO:0000256" key="1">
    <source>
        <dbReference type="ARBA" id="ARBA00005254"/>
    </source>
</evidence>
<evidence type="ECO:0000256" key="5">
    <source>
        <dbReference type="ARBA" id="ARBA00023239"/>
    </source>
</evidence>
<dbReference type="CDD" id="cd06558">
    <property type="entry name" value="crotonase-like"/>
    <property type="match status" value="1"/>
</dbReference>
<dbReference type="PANTHER" id="PTHR43602:SF1">
    <property type="entry name" value="ENOYL-COA HYDRATASE DOMAIN-CONTAINING PROTEIN 3, MITOCHONDRIAL"/>
    <property type="match status" value="1"/>
</dbReference>
<organism evidence="8 9">
    <name type="scientific">Desulfonema ishimotonii</name>
    <dbReference type="NCBI Taxonomy" id="45657"/>
    <lineage>
        <taxon>Bacteria</taxon>
        <taxon>Pseudomonadati</taxon>
        <taxon>Thermodesulfobacteriota</taxon>
        <taxon>Desulfobacteria</taxon>
        <taxon>Desulfobacterales</taxon>
        <taxon>Desulfococcaceae</taxon>
        <taxon>Desulfonema</taxon>
    </lineage>
</organism>
<keyword evidence="3" id="KW-0809">Transit peptide</keyword>
<evidence type="ECO:0000256" key="7">
    <source>
        <dbReference type="ARBA" id="ARBA00040545"/>
    </source>
</evidence>
<dbReference type="OrthoDB" id="5365311at2"/>
<evidence type="ECO:0000313" key="8">
    <source>
        <dbReference type="EMBL" id="GBC60959.1"/>
    </source>
</evidence>
<dbReference type="AlphaFoldDB" id="A0A401FVH2"/>
<dbReference type="Gene3D" id="1.10.12.10">
    <property type="entry name" value="Lyase 2-enoyl-coa Hydratase, Chain A, domain 2"/>
    <property type="match status" value="1"/>
</dbReference>
<accession>A0A401FVH2</accession>
<dbReference type="SUPFAM" id="SSF52096">
    <property type="entry name" value="ClpP/crotonase"/>
    <property type="match status" value="1"/>
</dbReference>
<dbReference type="FunFam" id="1.10.12.10:FF:000001">
    <property type="entry name" value="Probable enoyl-CoA hydratase, mitochondrial"/>
    <property type="match status" value="1"/>
</dbReference>
<keyword evidence="2" id="KW-0276">Fatty acid metabolism</keyword>
<dbReference type="EMBL" id="BEXT01000001">
    <property type="protein sequence ID" value="GBC60959.1"/>
    <property type="molecule type" value="Genomic_DNA"/>
</dbReference>
<protein>
    <recommendedName>
        <fullName evidence="7">Enoyl-CoA hydratase domain-containing protein 3, mitochondrial</fullName>
    </recommendedName>
</protein>
<name>A0A401FVH2_9BACT</name>
<keyword evidence="9" id="KW-1185">Reference proteome</keyword>
<proteinExistence type="inferred from homology"/>
<comment type="similarity">
    <text evidence="1">Belongs to the enoyl-CoA hydratase/isomerase family.</text>
</comment>
<dbReference type="RefSeq" id="WP_124328310.1">
    <property type="nucleotide sequence ID" value="NZ_BEXT01000001.1"/>
</dbReference>
<dbReference type="GO" id="GO:0006631">
    <property type="term" value="P:fatty acid metabolic process"/>
    <property type="evidence" value="ECO:0007669"/>
    <property type="project" value="UniProtKB-KW"/>
</dbReference>
<sequence>MAFETVLTEKNDAIGTITLNRPEHFNTFSTRMAEELNAALLQMEADDEVRVVIVTGAGKVFSTGIDISEFPGKNPSEYQAWISLMDQMHMTIAAMGKPVIAMAKKFAVANGAGLLLAADFAVVAEGTQIGTTAINVGLLCTGPIIPVTYAVGKKKSLEMLLSGDMIDAAEAERLGLVNRVVPEADLEKETLAFARKLTQKSPVALRMGKEFYYKMIDMPFAQRFAYNSEVFSRLCTTEDAQEGVSAFIEKRKPEWKGR</sequence>
<comment type="function">
    <text evidence="6">May play a role in fatty acid biosynthesis and insulin sensitivity.</text>
</comment>
<evidence type="ECO:0000256" key="4">
    <source>
        <dbReference type="ARBA" id="ARBA00023098"/>
    </source>
</evidence>
<dbReference type="InterPro" id="IPR014748">
    <property type="entry name" value="Enoyl-CoA_hydra_C"/>
</dbReference>
<keyword evidence="4" id="KW-0443">Lipid metabolism</keyword>
<evidence type="ECO:0000256" key="2">
    <source>
        <dbReference type="ARBA" id="ARBA00022832"/>
    </source>
</evidence>
<gene>
    <name evidence="8" type="ORF">DENIS_1919</name>
</gene>
<reference evidence="9" key="2">
    <citation type="submission" date="2019-01" db="EMBL/GenBank/DDBJ databases">
        <title>Genome sequence of Desulfonema ishimotonii strain Tokyo 01.</title>
        <authorList>
            <person name="Fukui M."/>
        </authorList>
    </citation>
    <scope>NUCLEOTIDE SEQUENCE [LARGE SCALE GENOMIC DNA]</scope>
    <source>
        <strain evidence="9">Tokyo 01</strain>
    </source>
</reference>